<dbReference type="FunFam" id="3.40.50.300:FF:000589">
    <property type="entry name" value="ABC transporter, ATP-binding subunit"/>
    <property type="match status" value="1"/>
</dbReference>
<protein>
    <submittedName>
        <fullName evidence="10">Daunorubicin resistance ABC transporter ATPase subunit</fullName>
    </submittedName>
</protein>
<comment type="subcellular location">
    <subcellularLocation>
        <location evidence="1">Cell membrane</location>
        <topology evidence="1">Peripheral membrane protein</topology>
        <orientation evidence="1">Cytoplasmic side</orientation>
    </subcellularLocation>
</comment>
<evidence type="ECO:0000256" key="4">
    <source>
        <dbReference type="ARBA" id="ARBA00022741"/>
    </source>
</evidence>
<dbReference type="Gene3D" id="3.40.50.300">
    <property type="entry name" value="P-loop containing nucleotide triphosphate hydrolases"/>
    <property type="match status" value="1"/>
</dbReference>
<dbReference type="PROSITE" id="PS00211">
    <property type="entry name" value="ABC_TRANSPORTER_1"/>
    <property type="match status" value="1"/>
</dbReference>
<dbReference type="GO" id="GO:0005886">
    <property type="term" value="C:plasma membrane"/>
    <property type="evidence" value="ECO:0007669"/>
    <property type="project" value="UniProtKB-SubCell"/>
</dbReference>
<dbReference type="AlphaFoldDB" id="C7DG72"/>
<dbReference type="EMBL" id="GG697236">
    <property type="protein sequence ID" value="EET90542.1"/>
    <property type="molecule type" value="Genomic_DNA"/>
</dbReference>
<evidence type="ECO:0000256" key="7">
    <source>
        <dbReference type="ARBA" id="ARBA00023136"/>
    </source>
</evidence>
<comment type="similarity">
    <text evidence="8">Belongs to the ABC transporter superfamily. Drug exporter-1 (DrugE1) (TC 3.A.1.105) family.</text>
</comment>
<evidence type="ECO:0000256" key="3">
    <source>
        <dbReference type="ARBA" id="ARBA00022475"/>
    </source>
</evidence>
<feature type="domain" description="ABC transporter" evidence="9">
    <location>
        <begin position="5"/>
        <end position="236"/>
    </location>
</feature>
<accession>C7DG72</accession>
<sequence length="332" mass="37719">MADSIYVSKLVKKYGSFTAVKGISFRVKKGEIFGFLGPNGAGKTTTVHMLTTIIDKTSGQAKVAGFDISNEKEKVRSAIGIVFQDPSLDDRLTGYENLDFHAIIYGIGKEERRKRIKEMLEMVELTDSADKLVVKYSGGMRRRLEIARGLLNEPEVLFLDEPTVGLDAQTRRHILDYIKALNRKYRLSIFITTHYIEEADYICDRIAIMDHGKIVACDTPQNLKRKLQGDAAIVRLENEDSSNRLIMAMKEEKFVKSTRKDGLNLYVYVREAESALPRIMSIAYKAGIKITSVEVHKPSLEDVFIYYTGKSIRDSEAESNERIRGIMRSRMR</sequence>
<gene>
    <name evidence="10" type="ORF">UNLARM2_0075</name>
</gene>
<dbReference type="PANTHER" id="PTHR43582">
    <property type="entry name" value="LINEARMYCIN RESISTANCE ATP-BINDING PROTEIN LNRL"/>
    <property type="match status" value="1"/>
</dbReference>
<keyword evidence="7" id="KW-0472">Membrane</keyword>
<dbReference type="NCBIfam" id="TIGR01188">
    <property type="entry name" value="drrA"/>
    <property type="match status" value="1"/>
</dbReference>
<evidence type="ECO:0000259" key="9">
    <source>
        <dbReference type="PROSITE" id="PS50893"/>
    </source>
</evidence>
<keyword evidence="2" id="KW-0813">Transport</keyword>
<keyword evidence="3" id="KW-1003">Cell membrane</keyword>
<keyword evidence="6" id="KW-1278">Translocase</keyword>
<dbReference type="Proteomes" id="UP000332487">
    <property type="component" value="Unassembled WGS sequence"/>
</dbReference>
<dbReference type="Pfam" id="PF00005">
    <property type="entry name" value="ABC_tran"/>
    <property type="match status" value="1"/>
</dbReference>
<evidence type="ECO:0000256" key="5">
    <source>
        <dbReference type="ARBA" id="ARBA00022840"/>
    </source>
</evidence>
<evidence type="ECO:0000256" key="2">
    <source>
        <dbReference type="ARBA" id="ARBA00022448"/>
    </source>
</evidence>
<keyword evidence="11" id="KW-1185">Reference proteome</keyword>
<dbReference type="InterPro" id="IPR003439">
    <property type="entry name" value="ABC_transporter-like_ATP-bd"/>
</dbReference>
<dbReference type="PANTHER" id="PTHR43582:SF4">
    <property type="entry name" value="ANTIBIOTIC RESISTANCE ABC TRANSPORTER ATP-BINDING PROTEIN"/>
    <property type="match status" value="1"/>
</dbReference>
<keyword evidence="5" id="KW-0067">ATP-binding</keyword>
<name>C7DG72_MICA2</name>
<evidence type="ECO:0000313" key="10">
    <source>
        <dbReference type="EMBL" id="EET90542.1"/>
    </source>
</evidence>
<dbReference type="GO" id="GO:0043215">
    <property type="term" value="P:daunorubicin transport"/>
    <property type="evidence" value="ECO:0007669"/>
    <property type="project" value="InterPro"/>
</dbReference>
<dbReference type="PROSITE" id="PS50893">
    <property type="entry name" value="ABC_TRANSPORTER_2"/>
    <property type="match status" value="1"/>
</dbReference>
<dbReference type="GO" id="GO:0016887">
    <property type="term" value="F:ATP hydrolysis activity"/>
    <property type="evidence" value="ECO:0007669"/>
    <property type="project" value="InterPro"/>
</dbReference>
<proteinExistence type="inferred from homology"/>
<dbReference type="GO" id="GO:1900753">
    <property type="term" value="P:doxorubicin transport"/>
    <property type="evidence" value="ECO:0007669"/>
    <property type="project" value="InterPro"/>
</dbReference>
<dbReference type="InterPro" id="IPR005894">
    <property type="entry name" value="DrrA"/>
</dbReference>
<dbReference type="GO" id="GO:0005524">
    <property type="term" value="F:ATP binding"/>
    <property type="evidence" value="ECO:0007669"/>
    <property type="project" value="UniProtKB-KW"/>
</dbReference>
<organism evidence="10 11">
    <name type="scientific">Candidatus Micrarchaeum acidiphilum ARMAN-2</name>
    <dbReference type="NCBI Taxonomy" id="425595"/>
    <lineage>
        <taxon>Archaea</taxon>
        <taxon>Candidatus Micrarchaeota</taxon>
        <taxon>Candidatus Micrarchaeia</taxon>
        <taxon>Candidatus Micrarchaeales</taxon>
        <taxon>Candidatus Micrarchaeaceae</taxon>
        <taxon>Candidatus Micrarchaeum</taxon>
    </lineage>
</organism>
<reference evidence="10 11" key="2">
    <citation type="journal article" date="2010" name="Proc. Natl. Acad. Sci. U.S.A.">
        <title>Enigmatic, ultrasmall, uncultivated Archaea.</title>
        <authorList>
            <person name="Baker B.J."/>
            <person name="Comolli L.R."/>
            <person name="Dick G.J."/>
            <person name="Hauser L.J."/>
            <person name="Hyatt D."/>
            <person name="Dill B.D."/>
            <person name="Land M.L."/>
            <person name="Verberkmoes N.C."/>
            <person name="Hettich R.L."/>
            <person name="Banfield J.F."/>
        </authorList>
    </citation>
    <scope>NUCLEOTIDE SEQUENCE [LARGE SCALE GENOMIC DNA]</scope>
    <source>
        <strain evidence="10">ARMAN-2</strain>
    </source>
</reference>
<dbReference type="InterPro" id="IPR003593">
    <property type="entry name" value="AAA+_ATPase"/>
</dbReference>
<reference evidence="10 11" key="1">
    <citation type="journal article" date="2009" name="Genome Biol.">
        <title>Community-wide analysis of microbial genome sequence signatures.</title>
        <authorList>
            <person name="Dick G.J."/>
            <person name="Andersson A.F."/>
            <person name="Baker B.J."/>
            <person name="Simmons S.L."/>
            <person name="Thomas B.C."/>
            <person name="Yelton A.P."/>
            <person name="Banfield J.F."/>
        </authorList>
    </citation>
    <scope>NUCLEOTIDE SEQUENCE [LARGE SCALE GENOMIC DNA]</scope>
    <source>
        <strain evidence="10">ARMAN-2</strain>
    </source>
</reference>
<evidence type="ECO:0000256" key="1">
    <source>
        <dbReference type="ARBA" id="ARBA00004413"/>
    </source>
</evidence>
<dbReference type="SUPFAM" id="SSF52540">
    <property type="entry name" value="P-loop containing nucleoside triphosphate hydrolases"/>
    <property type="match status" value="1"/>
</dbReference>
<dbReference type="Pfam" id="PF13732">
    <property type="entry name" value="DrrA1-3_C"/>
    <property type="match status" value="1"/>
</dbReference>
<dbReference type="SMART" id="SM00382">
    <property type="entry name" value="AAA"/>
    <property type="match status" value="1"/>
</dbReference>
<evidence type="ECO:0000256" key="8">
    <source>
        <dbReference type="ARBA" id="ARBA00049985"/>
    </source>
</evidence>
<evidence type="ECO:0000256" key="6">
    <source>
        <dbReference type="ARBA" id="ARBA00022967"/>
    </source>
</evidence>
<evidence type="ECO:0000313" key="11">
    <source>
        <dbReference type="Proteomes" id="UP000332487"/>
    </source>
</evidence>
<keyword evidence="4" id="KW-0547">Nucleotide-binding</keyword>
<dbReference type="InterPro" id="IPR025302">
    <property type="entry name" value="DrrA1/2-like_C"/>
</dbReference>
<dbReference type="InterPro" id="IPR027417">
    <property type="entry name" value="P-loop_NTPase"/>
</dbReference>
<dbReference type="InterPro" id="IPR017871">
    <property type="entry name" value="ABC_transporter-like_CS"/>
</dbReference>